<evidence type="ECO:0000313" key="3">
    <source>
        <dbReference type="Proteomes" id="UP000886653"/>
    </source>
</evidence>
<dbReference type="Proteomes" id="UP000886653">
    <property type="component" value="Unassembled WGS sequence"/>
</dbReference>
<dbReference type="EMBL" id="MU167241">
    <property type="protein sequence ID" value="KAG0147987.1"/>
    <property type="molecule type" value="Genomic_DNA"/>
</dbReference>
<dbReference type="AlphaFoldDB" id="A0A9P6NLY3"/>
<proteinExistence type="predicted"/>
<accession>A0A9P6NLY3</accession>
<feature type="compositionally biased region" description="Acidic residues" evidence="1">
    <location>
        <begin position="1"/>
        <end position="26"/>
    </location>
</feature>
<sequence>MSDVEAEHDDDQYSLNDEEGEYEDWTGSEAHSDDSYHFEEERHLDFYHPLDYHLDSDDEDDAEAAEAEAEVERIIDNLGPAGALIFRSARAGMSRTEILAHLEAHGFPMSPTTLDRRLRSMKLSTSHSCLTPQQCARAAPIIFQCHRLGYSRTETLQDLRGGHQIPMTDRRLREMSKAMDLN</sequence>
<organism evidence="2 3">
    <name type="scientific">Cronartium quercuum f. sp. fusiforme G11</name>
    <dbReference type="NCBI Taxonomy" id="708437"/>
    <lineage>
        <taxon>Eukaryota</taxon>
        <taxon>Fungi</taxon>
        <taxon>Dikarya</taxon>
        <taxon>Basidiomycota</taxon>
        <taxon>Pucciniomycotina</taxon>
        <taxon>Pucciniomycetes</taxon>
        <taxon>Pucciniales</taxon>
        <taxon>Coleosporiaceae</taxon>
        <taxon>Cronartium</taxon>
    </lineage>
</organism>
<evidence type="ECO:0000313" key="2">
    <source>
        <dbReference type="EMBL" id="KAG0147987.1"/>
    </source>
</evidence>
<evidence type="ECO:0000256" key="1">
    <source>
        <dbReference type="SAM" id="MobiDB-lite"/>
    </source>
</evidence>
<name>A0A9P6NLY3_9BASI</name>
<keyword evidence="3" id="KW-1185">Reference proteome</keyword>
<feature type="region of interest" description="Disordered" evidence="1">
    <location>
        <begin position="1"/>
        <end position="37"/>
    </location>
</feature>
<gene>
    <name evidence="2" type="ORF">CROQUDRAFT_433497</name>
</gene>
<comment type="caution">
    <text evidence="2">The sequence shown here is derived from an EMBL/GenBank/DDBJ whole genome shotgun (WGS) entry which is preliminary data.</text>
</comment>
<protein>
    <submittedName>
        <fullName evidence="2">Uncharacterized protein</fullName>
    </submittedName>
</protein>
<reference evidence="2" key="1">
    <citation type="submission" date="2013-11" db="EMBL/GenBank/DDBJ databases">
        <title>Genome sequence of the fusiform rust pathogen reveals effectors for host alternation and coevolution with pine.</title>
        <authorList>
            <consortium name="DOE Joint Genome Institute"/>
            <person name="Smith K."/>
            <person name="Pendleton A."/>
            <person name="Kubisiak T."/>
            <person name="Anderson C."/>
            <person name="Salamov A."/>
            <person name="Aerts A."/>
            <person name="Riley R."/>
            <person name="Clum A."/>
            <person name="Lindquist E."/>
            <person name="Ence D."/>
            <person name="Campbell M."/>
            <person name="Kronenberg Z."/>
            <person name="Feau N."/>
            <person name="Dhillon B."/>
            <person name="Hamelin R."/>
            <person name="Burleigh J."/>
            <person name="Smith J."/>
            <person name="Yandell M."/>
            <person name="Nelson C."/>
            <person name="Grigoriev I."/>
            <person name="Davis J."/>
        </authorList>
    </citation>
    <scope>NUCLEOTIDE SEQUENCE</scope>
    <source>
        <strain evidence="2">G11</strain>
    </source>
</reference>